<dbReference type="Pfam" id="PF00497">
    <property type="entry name" value="SBP_bac_3"/>
    <property type="match status" value="1"/>
</dbReference>
<evidence type="ECO:0000256" key="1">
    <source>
        <dbReference type="ARBA" id="ARBA00022729"/>
    </source>
</evidence>
<protein>
    <submittedName>
        <fullName evidence="4">CyuC-like protein</fullName>
    </submittedName>
</protein>
<dbReference type="AlphaFoldDB" id="A7KI17"/>
<reference evidence="4" key="1">
    <citation type="journal article" date="2007" name="Appl. Environ. Microbiol.">
        <title>Glutathione reductase from Lactobacillus sanfranciscensis DSM20451T: contribution to oxygen tolerance and thiol exchange reactions in wheat sourdoughs.</title>
        <authorList>
            <person name="Jansch A."/>
            <person name="Korakli M."/>
            <person name="Vogel R.F."/>
            <person name="Ganzle M.G."/>
        </authorList>
    </citation>
    <scope>NUCLEOTIDE SEQUENCE</scope>
</reference>
<dbReference type="PANTHER" id="PTHR35936">
    <property type="entry name" value="MEMBRANE-BOUND LYTIC MUREIN TRANSGLYCOSYLASE F"/>
    <property type="match status" value="1"/>
</dbReference>
<dbReference type="PANTHER" id="PTHR35936:SF19">
    <property type="entry name" value="AMINO-ACID-BINDING PROTEIN YXEM-RELATED"/>
    <property type="match status" value="1"/>
</dbReference>
<keyword evidence="1 2" id="KW-0732">Signal</keyword>
<dbReference type="SMART" id="SM00062">
    <property type="entry name" value="PBPb"/>
    <property type="match status" value="1"/>
</dbReference>
<feature type="chain" id="PRO_5002711263" evidence="2">
    <location>
        <begin position="29"/>
        <end position="257"/>
    </location>
</feature>
<dbReference type="PROSITE" id="PS51257">
    <property type="entry name" value="PROKAR_LIPOPROTEIN"/>
    <property type="match status" value="1"/>
</dbReference>
<name>A7KI17_FRUSA</name>
<dbReference type="CDD" id="cd13711">
    <property type="entry name" value="PBP2_Ngo0372_TcyA"/>
    <property type="match status" value="1"/>
</dbReference>
<reference evidence="4" key="2">
    <citation type="submission" date="2007-02" db="EMBL/GenBank/DDBJ databases">
        <authorList>
            <person name="Jaensch A."/>
        </authorList>
    </citation>
    <scope>NUCLEOTIDE SEQUENCE</scope>
</reference>
<dbReference type="RefSeq" id="WP_056958443.1">
    <property type="nucleotide sequence ID" value="NZ_BAAAXT010000007.1"/>
</dbReference>
<dbReference type="EMBL" id="EF422159">
    <property type="protein sequence ID" value="ABR08652.1"/>
    <property type="molecule type" value="Genomic_DNA"/>
</dbReference>
<feature type="domain" description="Solute-binding protein family 3/N-terminal" evidence="3">
    <location>
        <begin position="35"/>
        <end position="253"/>
    </location>
</feature>
<dbReference type="InterPro" id="IPR001638">
    <property type="entry name" value="Solute-binding_3/MltF_N"/>
</dbReference>
<feature type="signal peptide" evidence="2">
    <location>
        <begin position="1"/>
        <end position="28"/>
    </location>
</feature>
<evidence type="ECO:0000259" key="3">
    <source>
        <dbReference type="SMART" id="SM00062"/>
    </source>
</evidence>
<proteinExistence type="predicted"/>
<evidence type="ECO:0000313" key="4">
    <source>
        <dbReference type="EMBL" id="ABR08652.1"/>
    </source>
</evidence>
<sequence>MKKKLGLLLTIGLSALLLVACGNKSKQADTKTPGTLTIGMEGTYAPYAYRAKDGKLTGFEVELARDTAKRMGLKPKFVTTGWDSLIAGLGSNQYDVIFNDMWVNPARKKQFRYATPYIYSKSVLISKPGLKMSNLKGKMIAAGTGTENWTTAEKLGAKVVAAPDFQTDMDMINQGRADGAVNSEAAFNYWKKSHKDTDLTYQVIPYKYIKIEPIAPMLNKKSTKLTKEMNKALKAEQKDGTIKKLSLKYFGKDLMHE</sequence>
<organism evidence="4">
    <name type="scientific">Fructilactobacillus sanfranciscensis</name>
    <name type="common">Lactobacillus sanfranciscensis</name>
    <dbReference type="NCBI Taxonomy" id="1625"/>
    <lineage>
        <taxon>Bacteria</taxon>
        <taxon>Bacillati</taxon>
        <taxon>Bacillota</taxon>
        <taxon>Bacilli</taxon>
        <taxon>Lactobacillales</taxon>
        <taxon>Lactobacillaceae</taxon>
        <taxon>Fructilactobacillus</taxon>
    </lineage>
</organism>
<dbReference type="Gene3D" id="3.40.190.10">
    <property type="entry name" value="Periplasmic binding protein-like II"/>
    <property type="match status" value="2"/>
</dbReference>
<accession>A7KI17</accession>
<dbReference type="SUPFAM" id="SSF53850">
    <property type="entry name" value="Periplasmic binding protein-like II"/>
    <property type="match status" value="1"/>
</dbReference>
<evidence type="ECO:0000256" key="2">
    <source>
        <dbReference type="SAM" id="SignalP"/>
    </source>
</evidence>